<reference evidence="3" key="3">
    <citation type="journal article" date="2018" name="Mol. Plant Microbe Interact.">
        <title>Genome sequence resources for the wheat stripe rust pathogen (Puccinia striiformis f. sp. tritici) and the barley stripe rust pathogen (Puccinia striiformis f. sp. hordei).</title>
        <authorList>
            <person name="Xia C."/>
            <person name="Wang M."/>
            <person name="Yin C."/>
            <person name="Cornejo O.E."/>
            <person name="Hulbert S.H."/>
            <person name="Chen X."/>
        </authorList>
    </citation>
    <scope>NUCLEOTIDE SEQUENCE [LARGE SCALE GENOMIC DNA]</scope>
    <source>
        <strain evidence="3">93TX-2</strain>
    </source>
</reference>
<keyword evidence="3" id="KW-1185">Reference proteome</keyword>
<organism evidence="2 3">
    <name type="scientific">Puccinia striiformis</name>
    <dbReference type="NCBI Taxonomy" id="27350"/>
    <lineage>
        <taxon>Eukaryota</taxon>
        <taxon>Fungi</taxon>
        <taxon>Dikarya</taxon>
        <taxon>Basidiomycota</taxon>
        <taxon>Pucciniomycotina</taxon>
        <taxon>Pucciniomycetes</taxon>
        <taxon>Pucciniales</taxon>
        <taxon>Pucciniaceae</taxon>
        <taxon>Puccinia</taxon>
    </lineage>
</organism>
<dbReference type="AlphaFoldDB" id="A0A2S4WKW9"/>
<reference evidence="3" key="2">
    <citation type="journal article" date="2018" name="BMC Genomics">
        <title>Genomic insights into host adaptation between the wheat stripe rust pathogen (Puccinia striiformis f. sp. tritici) and the barley stripe rust pathogen (Puccinia striiformis f. sp. hordei).</title>
        <authorList>
            <person name="Xia C."/>
            <person name="Wang M."/>
            <person name="Yin C."/>
            <person name="Cornejo O.E."/>
            <person name="Hulbert S.H."/>
            <person name="Chen X."/>
        </authorList>
    </citation>
    <scope>NUCLEOTIDE SEQUENCE [LARGE SCALE GENOMIC DNA]</scope>
    <source>
        <strain evidence="3">93TX-2</strain>
    </source>
</reference>
<feature type="compositionally biased region" description="Pro residues" evidence="1">
    <location>
        <begin position="49"/>
        <end position="58"/>
    </location>
</feature>
<feature type="region of interest" description="Disordered" evidence="1">
    <location>
        <begin position="1"/>
        <end position="134"/>
    </location>
</feature>
<dbReference type="VEuPathDB" id="FungiDB:PSHT_01406"/>
<reference evidence="2 3" key="1">
    <citation type="submission" date="2017-12" db="EMBL/GenBank/DDBJ databases">
        <title>Gene loss provides genomic basis for host adaptation in cereal stripe rust fungi.</title>
        <authorList>
            <person name="Xia C."/>
        </authorList>
    </citation>
    <scope>NUCLEOTIDE SEQUENCE [LARGE SCALE GENOMIC DNA]</scope>
    <source>
        <strain evidence="2 3">93TX-2</strain>
    </source>
</reference>
<dbReference type="EMBL" id="PKSM01000011">
    <property type="protein sequence ID" value="POW22337.1"/>
    <property type="molecule type" value="Genomic_DNA"/>
</dbReference>
<evidence type="ECO:0000256" key="1">
    <source>
        <dbReference type="SAM" id="MobiDB-lite"/>
    </source>
</evidence>
<proteinExistence type="predicted"/>
<gene>
    <name evidence="2" type="ORF">PSHT_01406</name>
</gene>
<evidence type="ECO:0000313" key="2">
    <source>
        <dbReference type="EMBL" id="POW22337.1"/>
    </source>
</evidence>
<feature type="compositionally biased region" description="Polar residues" evidence="1">
    <location>
        <begin position="77"/>
        <end position="92"/>
    </location>
</feature>
<accession>A0A2S4WKW9</accession>
<feature type="non-terminal residue" evidence="2">
    <location>
        <position position="342"/>
    </location>
</feature>
<evidence type="ECO:0000313" key="3">
    <source>
        <dbReference type="Proteomes" id="UP000238274"/>
    </source>
</evidence>
<comment type="caution">
    <text evidence="2">The sequence shown here is derived from an EMBL/GenBank/DDBJ whole genome shotgun (WGS) entry which is preliminary data.</text>
</comment>
<feature type="compositionally biased region" description="Polar residues" evidence="1">
    <location>
        <begin position="17"/>
        <end position="32"/>
    </location>
</feature>
<feature type="non-terminal residue" evidence="2">
    <location>
        <position position="1"/>
    </location>
</feature>
<dbReference type="Proteomes" id="UP000238274">
    <property type="component" value="Unassembled WGS sequence"/>
</dbReference>
<dbReference type="VEuPathDB" id="FungiDB:PSTT_00109"/>
<sequence>LYKLAPRQQPHAPQLQKHPSTPSNSENRSLKTAKSAHISAAPQKQTTKPIPPSPPVPKSPTTKKKRKVVVYLRLNQIKPQRTENPIKSTNIVPENPKKSTKKIPENTNKSTKKIPEESSKKVSLKSAKKSEKKNEEIVKPVKMLDKKLEPVKIAKKCLVISRSPPENPPENSRTVAQQTHSTDALGEVQLLRMNKRKENRKTQQLPNSLGVLLMLKLSSQPDSNNWLLACTNPAHNHPVEKNNIDTSSQPLTLEIKEEIKELLRNGMKPKKISEELPPEYPNHQSLQLKIMNWKTNQKPEPPEDSLVQQLRESLADSSLFNETKYNKDGDINSIILFLLNSS</sequence>
<name>A0A2S4WKW9_9BASI</name>
<protein>
    <submittedName>
        <fullName evidence="2">Uncharacterized protein</fullName>
    </submittedName>
</protein>